<dbReference type="Proteomes" id="UP000595841">
    <property type="component" value="Chromosome"/>
</dbReference>
<keyword evidence="1" id="KW-1133">Transmembrane helix</keyword>
<evidence type="ECO:0000313" key="2">
    <source>
        <dbReference type="EMBL" id="QQZ61720.1"/>
    </source>
</evidence>
<organism evidence="2 3">
    <name type="scientific">Paenibacillus sonchi</name>
    <dbReference type="NCBI Taxonomy" id="373687"/>
    <lineage>
        <taxon>Bacteria</taxon>
        <taxon>Bacillati</taxon>
        <taxon>Bacillota</taxon>
        <taxon>Bacilli</taxon>
        <taxon>Bacillales</taxon>
        <taxon>Paenibacillaceae</taxon>
        <taxon>Paenibacillus</taxon>
        <taxon>Paenibacillus sonchi group</taxon>
    </lineage>
</organism>
<dbReference type="KEGG" id="pson:JI735_02915"/>
<keyword evidence="3" id="KW-1185">Reference proteome</keyword>
<evidence type="ECO:0000256" key="1">
    <source>
        <dbReference type="SAM" id="Phobius"/>
    </source>
</evidence>
<dbReference type="AlphaFoldDB" id="A0A974SES5"/>
<protein>
    <submittedName>
        <fullName evidence="2">Uncharacterized protein</fullName>
    </submittedName>
</protein>
<proteinExistence type="predicted"/>
<gene>
    <name evidence="2" type="ORF">JI735_02915</name>
</gene>
<keyword evidence="1" id="KW-0472">Membrane</keyword>
<name>A0A974SES5_9BACL</name>
<evidence type="ECO:0000313" key="3">
    <source>
        <dbReference type="Proteomes" id="UP000595841"/>
    </source>
</evidence>
<accession>A0A974SES5</accession>
<feature type="transmembrane region" description="Helical" evidence="1">
    <location>
        <begin position="48"/>
        <end position="68"/>
    </location>
</feature>
<sequence length="390" mass="43367">MKERGPKWYEEARNGPFRESRFTEAAADKVIMQVRTGAPGPERAGRKLRLSCIAAAIILLLAGAGALLQQKGLLGEGRQAGVFYQEVKTPDLTDAGLRKTAERIMREQLGKKLPFVSLERMERINEAVVRFGEGEFSGTIRIDTESGEVTEWNMSALYSLKEIDSRLMSEAAVKLRDNGYAEGFTVTGLKHFTSYYRDADQAFQTHDILLGKEGRIDYANGIYAGATINLDKDELSGEVIQKADKALKLLRGEGEDHLYQITRGLAAKWDVITLIYGEDENGPSTVIMDYATHEILHVEDNSLYIEGSYDSKIHGEQDTKMLAMDNAKLQSSAAVIADELFGIRLEDYTVVNKTIGNISFESPSGDFRINAAFNYEGVFYSMGRQITTPE</sequence>
<keyword evidence="1" id="KW-0812">Transmembrane</keyword>
<reference evidence="2 3" key="1">
    <citation type="submission" date="2021-01" db="EMBL/GenBank/DDBJ databases">
        <title>Whole genome sequence of Paenibacillus sonchi LMG 24727 for comparative genomics.</title>
        <authorList>
            <person name="Lee G."/>
            <person name="Kim M.-J."/>
            <person name="Lim K."/>
            <person name="Shin J.-H."/>
        </authorList>
    </citation>
    <scope>NUCLEOTIDE SEQUENCE [LARGE SCALE GENOMIC DNA]</scope>
    <source>
        <strain evidence="2 3">LMG 24727</strain>
    </source>
</reference>
<dbReference type="RefSeq" id="WP_039832993.1">
    <property type="nucleotide sequence ID" value="NZ_CP068595.1"/>
</dbReference>
<dbReference type="EMBL" id="CP068595">
    <property type="protein sequence ID" value="QQZ61720.1"/>
    <property type="molecule type" value="Genomic_DNA"/>
</dbReference>